<evidence type="ECO:0000313" key="2">
    <source>
        <dbReference type="EMBL" id="TEB14447.1"/>
    </source>
</evidence>
<dbReference type="Proteomes" id="UP000298030">
    <property type="component" value="Unassembled WGS sequence"/>
</dbReference>
<keyword evidence="3" id="KW-1185">Reference proteome</keyword>
<feature type="region of interest" description="Disordered" evidence="1">
    <location>
        <begin position="1"/>
        <end position="44"/>
    </location>
</feature>
<feature type="region of interest" description="Disordered" evidence="1">
    <location>
        <begin position="60"/>
        <end position="93"/>
    </location>
</feature>
<feature type="compositionally biased region" description="Pro residues" evidence="1">
    <location>
        <begin position="240"/>
        <end position="250"/>
    </location>
</feature>
<dbReference type="EMBL" id="QPFP01000389">
    <property type="protein sequence ID" value="TEB14447.1"/>
    <property type="molecule type" value="Genomic_DNA"/>
</dbReference>
<evidence type="ECO:0000313" key="3">
    <source>
        <dbReference type="Proteomes" id="UP000298030"/>
    </source>
</evidence>
<name>A0A4Y7RZK2_COPMI</name>
<reference evidence="2 3" key="1">
    <citation type="journal article" date="2019" name="Nat. Ecol. Evol.">
        <title>Megaphylogeny resolves global patterns of mushroom evolution.</title>
        <authorList>
            <person name="Varga T."/>
            <person name="Krizsan K."/>
            <person name="Foldi C."/>
            <person name="Dima B."/>
            <person name="Sanchez-Garcia M."/>
            <person name="Sanchez-Ramirez S."/>
            <person name="Szollosi G.J."/>
            <person name="Szarkandi J.G."/>
            <person name="Papp V."/>
            <person name="Albert L."/>
            <person name="Andreopoulos W."/>
            <person name="Angelini C."/>
            <person name="Antonin V."/>
            <person name="Barry K.W."/>
            <person name="Bougher N.L."/>
            <person name="Buchanan P."/>
            <person name="Buyck B."/>
            <person name="Bense V."/>
            <person name="Catcheside P."/>
            <person name="Chovatia M."/>
            <person name="Cooper J."/>
            <person name="Damon W."/>
            <person name="Desjardin D."/>
            <person name="Finy P."/>
            <person name="Geml J."/>
            <person name="Haridas S."/>
            <person name="Hughes K."/>
            <person name="Justo A."/>
            <person name="Karasinski D."/>
            <person name="Kautmanova I."/>
            <person name="Kiss B."/>
            <person name="Kocsube S."/>
            <person name="Kotiranta H."/>
            <person name="LaButti K.M."/>
            <person name="Lechner B.E."/>
            <person name="Liimatainen K."/>
            <person name="Lipzen A."/>
            <person name="Lukacs Z."/>
            <person name="Mihaltcheva S."/>
            <person name="Morgado L.N."/>
            <person name="Niskanen T."/>
            <person name="Noordeloos M.E."/>
            <person name="Ohm R.A."/>
            <person name="Ortiz-Santana B."/>
            <person name="Ovrebo C."/>
            <person name="Racz N."/>
            <person name="Riley R."/>
            <person name="Savchenko A."/>
            <person name="Shiryaev A."/>
            <person name="Soop K."/>
            <person name="Spirin V."/>
            <person name="Szebenyi C."/>
            <person name="Tomsovsky M."/>
            <person name="Tulloss R.E."/>
            <person name="Uehling J."/>
            <person name="Grigoriev I.V."/>
            <person name="Vagvolgyi C."/>
            <person name="Papp T."/>
            <person name="Martin F.M."/>
            <person name="Miettinen O."/>
            <person name="Hibbett D.S."/>
            <person name="Nagy L.G."/>
        </authorList>
    </citation>
    <scope>NUCLEOTIDE SEQUENCE [LARGE SCALE GENOMIC DNA]</scope>
    <source>
        <strain evidence="2 3">FP101781</strain>
    </source>
</reference>
<proteinExistence type="predicted"/>
<evidence type="ECO:0000256" key="1">
    <source>
        <dbReference type="SAM" id="MobiDB-lite"/>
    </source>
</evidence>
<feature type="compositionally biased region" description="Basic and acidic residues" evidence="1">
    <location>
        <begin position="23"/>
        <end position="32"/>
    </location>
</feature>
<feature type="compositionally biased region" description="Low complexity" evidence="1">
    <location>
        <begin position="81"/>
        <end position="93"/>
    </location>
</feature>
<organism evidence="2 3">
    <name type="scientific">Coprinellus micaceus</name>
    <name type="common">Glistening ink-cap mushroom</name>
    <name type="synonym">Coprinus micaceus</name>
    <dbReference type="NCBI Taxonomy" id="71717"/>
    <lineage>
        <taxon>Eukaryota</taxon>
        <taxon>Fungi</taxon>
        <taxon>Dikarya</taxon>
        <taxon>Basidiomycota</taxon>
        <taxon>Agaricomycotina</taxon>
        <taxon>Agaricomycetes</taxon>
        <taxon>Agaricomycetidae</taxon>
        <taxon>Agaricales</taxon>
        <taxon>Agaricineae</taxon>
        <taxon>Psathyrellaceae</taxon>
        <taxon>Coprinellus</taxon>
    </lineage>
</organism>
<feature type="region of interest" description="Disordered" evidence="1">
    <location>
        <begin position="197"/>
        <end position="250"/>
    </location>
</feature>
<dbReference type="AlphaFoldDB" id="A0A4Y7RZK2"/>
<comment type="caution">
    <text evidence="2">The sequence shown here is derived from an EMBL/GenBank/DDBJ whole genome shotgun (WGS) entry which is preliminary data.</text>
</comment>
<sequence length="363" mass="39401">MALRHLRTIPASSMPQSGPREAWSSRDPRFESNDGGYETSSKSGILSDILTDEPVVFFSGPHLPTPSSPKLTAPSVLTPKNSDASLQNSSSSSSVLANSNSLVMSSRSAPISDPSVGKVMDYQVAILTSNNYVFTTRPSRKPGDVLWEHGFLRPVHGLSDRSESTAIPACRVPHPFSPQADGRHLPIFSTIKGIGSLGSSSRSKAFSDVPMTDRTQLEQPFRSRQDKSSPQARALETVSPPVPSPSPIPPRPFSQALLTLILEVTRQSSAGRRPRMAPRSDILSATIGYGGRDRWFPSDTQEDAPQAHVVKHNHRHPSFDSHDDLISLGRTDSCVTMDVDALTDEDERDSIHHSPLSPAFGLI</sequence>
<gene>
    <name evidence="2" type="ORF">FA13DRAFT_1805472</name>
</gene>
<accession>A0A4Y7RZK2</accession>
<protein>
    <submittedName>
        <fullName evidence="2">Uncharacterized protein</fullName>
    </submittedName>
</protein>